<proteinExistence type="predicted"/>
<reference evidence="2 3" key="1">
    <citation type="submission" date="2016-10" db="EMBL/GenBank/DDBJ databases">
        <authorList>
            <person name="de Groot N.N."/>
        </authorList>
    </citation>
    <scope>NUCLEOTIDE SEQUENCE [LARGE SCALE GENOMIC DNA]</scope>
    <source>
        <strain evidence="2 3">Nm13</strain>
    </source>
</reference>
<gene>
    <name evidence="2" type="ORF">SAMN05216334_11819</name>
</gene>
<dbReference type="AlphaFoldDB" id="A0A1H5WET3"/>
<dbReference type="Proteomes" id="UP000236753">
    <property type="component" value="Unassembled WGS sequence"/>
</dbReference>
<accession>A0A1H5WET3</accession>
<keyword evidence="1" id="KW-0812">Transmembrane</keyword>
<keyword evidence="1" id="KW-0472">Membrane</keyword>
<feature type="transmembrane region" description="Helical" evidence="1">
    <location>
        <begin position="22"/>
        <end position="42"/>
    </location>
</feature>
<dbReference type="RefSeq" id="WP_103966913.1">
    <property type="nucleotide sequence ID" value="NZ_FNUX01000018.1"/>
</dbReference>
<keyword evidence="1" id="KW-1133">Transmembrane helix</keyword>
<evidence type="ECO:0000313" key="2">
    <source>
        <dbReference type="EMBL" id="SEF97984.1"/>
    </source>
</evidence>
<name>A0A1H5WET3_9PROT</name>
<sequence length="233" mass="26472">MHEEIDLLVQAIEKLESSTSDYVFPLIASISSTLLGAFVAYLTIKHQENIQINKDQIRAINEILLVAADALFALFHIKATYYPQDFKLNPIHKALDIKSTVFATTKIAVDLTKLSFIVPITKIAIATASKWQNLIKLRELIDSYNRNIDMWNKRNELYLLIRSRIDNAKGILSSDELMSLAGGSDLLDLVLMTERALLNTDELIVDLNSFLEEFPLIGMSLFDKKYIEKYGPY</sequence>
<evidence type="ECO:0000313" key="3">
    <source>
        <dbReference type="Proteomes" id="UP000236753"/>
    </source>
</evidence>
<organism evidence="2 3">
    <name type="scientific">Nitrosomonas ureae</name>
    <dbReference type="NCBI Taxonomy" id="44577"/>
    <lineage>
        <taxon>Bacteria</taxon>
        <taxon>Pseudomonadati</taxon>
        <taxon>Pseudomonadota</taxon>
        <taxon>Betaproteobacteria</taxon>
        <taxon>Nitrosomonadales</taxon>
        <taxon>Nitrosomonadaceae</taxon>
        <taxon>Nitrosomonas</taxon>
    </lineage>
</organism>
<evidence type="ECO:0000256" key="1">
    <source>
        <dbReference type="SAM" id="Phobius"/>
    </source>
</evidence>
<dbReference type="EMBL" id="FNUX01000018">
    <property type="protein sequence ID" value="SEF97984.1"/>
    <property type="molecule type" value="Genomic_DNA"/>
</dbReference>
<protein>
    <submittedName>
        <fullName evidence="2">Uncharacterized protein</fullName>
    </submittedName>
</protein>